<accession>A0A7R8HBC4</accession>
<keyword evidence="3" id="KW-1185">Reference proteome</keyword>
<protein>
    <submittedName>
        <fullName evidence="2">Uncharacterized protein</fullName>
    </submittedName>
</protein>
<dbReference type="InterPro" id="IPR000210">
    <property type="entry name" value="BTB/POZ_dom"/>
</dbReference>
<dbReference type="EMBL" id="HG994585">
    <property type="protein sequence ID" value="CAF2979309.1"/>
    <property type="molecule type" value="Genomic_DNA"/>
</dbReference>
<dbReference type="SUPFAM" id="SSF54695">
    <property type="entry name" value="POZ domain"/>
    <property type="match status" value="1"/>
</dbReference>
<dbReference type="Pfam" id="PF00651">
    <property type="entry name" value="BTB"/>
    <property type="match status" value="1"/>
</dbReference>
<keyword evidence="1" id="KW-0539">Nucleus</keyword>
<dbReference type="OrthoDB" id="10261408at2759"/>
<dbReference type="Proteomes" id="UP000675881">
    <property type="component" value="Chromosome 6"/>
</dbReference>
<evidence type="ECO:0000313" key="3">
    <source>
        <dbReference type="Proteomes" id="UP000675881"/>
    </source>
</evidence>
<dbReference type="GO" id="GO:0006357">
    <property type="term" value="P:regulation of transcription by RNA polymerase II"/>
    <property type="evidence" value="ECO:0007669"/>
    <property type="project" value="TreeGrafter"/>
</dbReference>
<evidence type="ECO:0000313" key="2">
    <source>
        <dbReference type="EMBL" id="CAF2979309.1"/>
    </source>
</evidence>
<organism evidence="2 3">
    <name type="scientific">Lepeophtheirus salmonis</name>
    <name type="common">Salmon louse</name>
    <name type="synonym">Caligus salmonis</name>
    <dbReference type="NCBI Taxonomy" id="72036"/>
    <lineage>
        <taxon>Eukaryota</taxon>
        <taxon>Metazoa</taxon>
        <taxon>Ecdysozoa</taxon>
        <taxon>Arthropoda</taxon>
        <taxon>Crustacea</taxon>
        <taxon>Multicrustacea</taxon>
        <taxon>Hexanauplia</taxon>
        <taxon>Copepoda</taxon>
        <taxon>Siphonostomatoida</taxon>
        <taxon>Caligidae</taxon>
        <taxon>Lepeophtheirus</taxon>
    </lineage>
</organism>
<dbReference type="InterPro" id="IPR011333">
    <property type="entry name" value="SKP1/BTB/POZ_sf"/>
</dbReference>
<reference evidence="2" key="1">
    <citation type="submission" date="2021-02" db="EMBL/GenBank/DDBJ databases">
        <authorList>
            <person name="Bekaert M."/>
        </authorList>
    </citation>
    <scope>NUCLEOTIDE SEQUENCE</scope>
    <source>
        <strain evidence="2">IoA-00</strain>
    </source>
</reference>
<dbReference type="PROSITE" id="PS50097">
    <property type="entry name" value="BTB"/>
    <property type="match status" value="1"/>
</dbReference>
<dbReference type="Gene3D" id="3.30.710.10">
    <property type="entry name" value="Potassium Channel Kv1.1, Chain A"/>
    <property type="match status" value="1"/>
</dbReference>
<name>A0A7R8HBC4_LEPSM</name>
<gene>
    <name evidence="2" type="ORF">LSAA_11912</name>
</gene>
<dbReference type="InterPro" id="IPR051095">
    <property type="entry name" value="Dros_DevTransReg"/>
</dbReference>
<dbReference type="GO" id="GO:0005634">
    <property type="term" value="C:nucleus"/>
    <property type="evidence" value="ECO:0007669"/>
    <property type="project" value="TreeGrafter"/>
</dbReference>
<dbReference type="PANTHER" id="PTHR23110:SF98">
    <property type="entry name" value="PRE-LOLA-G, ISOFORM C-RELATED"/>
    <property type="match status" value="1"/>
</dbReference>
<dbReference type="AlphaFoldDB" id="A0A7R8HBC4"/>
<dbReference type="SMART" id="SM00225">
    <property type="entry name" value="BTB"/>
    <property type="match status" value="1"/>
</dbReference>
<evidence type="ECO:0000256" key="1">
    <source>
        <dbReference type="ARBA" id="ARBA00023242"/>
    </source>
</evidence>
<dbReference type="CDD" id="cd18315">
    <property type="entry name" value="BTB_POZ_BAB-like"/>
    <property type="match status" value="1"/>
</dbReference>
<dbReference type="PANTHER" id="PTHR23110">
    <property type="entry name" value="BTB DOMAIN TRANSCRIPTION FACTOR"/>
    <property type="match status" value="1"/>
</dbReference>
<proteinExistence type="predicted"/>
<sequence>MAQGGDQQQFCLRWNDFQTNMVSSFKHLRDEKSFTDVTLACDGQTCKAHKMVLSACSPYFKALLEENPAKHPIIILKDVPFQHLTAILEFMYAGEQKHLKLLSKNKKTKPINFTFEKMGRIELWGR</sequence>